<keyword evidence="2" id="KW-0472">Membrane</keyword>
<dbReference type="Proteomes" id="UP000189670">
    <property type="component" value="Unassembled WGS sequence"/>
</dbReference>
<feature type="transmembrane region" description="Helical" evidence="2">
    <location>
        <begin position="9"/>
        <end position="26"/>
    </location>
</feature>
<evidence type="ECO:0000259" key="3">
    <source>
        <dbReference type="Pfam" id="PF01464"/>
    </source>
</evidence>
<dbReference type="PANTHER" id="PTHR37423:SF2">
    <property type="entry name" value="MEMBRANE-BOUND LYTIC MUREIN TRANSGLYCOSYLASE C"/>
    <property type="match status" value="1"/>
</dbReference>
<dbReference type="EMBL" id="ATBP01000315">
    <property type="protein sequence ID" value="ETR71136.1"/>
    <property type="molecule type" value="Genomic_DNA"/>
</dbReference>
<dbReference type="SUPFAM" id="SSF53955">
    <property type="entry name" value="Lysozyme-like"/>
    <property type="match status" value="1"/>
</dbReference>
<dbReference type="InterPro" id="IPR023346">
    <property type="entry name" value="Lysozyme-like_dom_sf"/>
</dbReference>
<gene>
    <name evidence="4" type="ORF">OMM_02715</name>
</gene>
<dbReference type="InterPro" id="IPR008258">
    <property type="entry name" value="Transglycosylase_SLT_dom_1"/>
</dbReference>
<comment type="caution">
    <text evidence="4">The sequence shown here is derived from an EMBL/GenBank/DDBJ whole genome shotgun (WGS) entry which is preliminary data.</text>
</comment>
<evidence type="ECO:0000313" key="4">
    <source>
        <dbReference type="EMBL" id="ETR71136.1"/>
    </source>
</evidence>
<protein>
    <submittedName>
        <fullName evidence="4">Transglycosylase</fullName>
    </submittedName>
</protein>
<keyword evidence="2" id="KW-0812">Transmembrane</keyword>
<organism evidence="4 5">
    <name type="scientific">Candidatus Magnetoglobus multicellularis str. Araruama</name>
    <dbReference type="NCBI Taxonomy" id="890399"/>
    <lineage>
        <taxon>Bacteria</taxon>
        <taxon>Pseudomonadati</taxon>
        <taxon>Thermodesulfobacteriota</taxon>
        <taxon>Desulfobacteria</taxon>
        <taxon>Desulfobacterales</taxon>
        <taxon>Desulfobacteraceae</taxon>
        <taxon>Candidatus Magnetoglobus</taxon>
    </lineage>
</organism>
<dbReference type="PANTHER" id="PTHR37423">
    <property type="entry name" value="SOLUBLE LYTIC MUREIN TRANSGLYCOSYLASE-RELATED"/>
    <property type="match status" value="1"/>
</dbReference>
<evidence type="ECO:0000256" key="2">
    <source>
        <dbReference type="SAM" id="Phobius"/>
    </source>
</evidence>
<dbReference type="Gene3D" id="1.10.530.10">
    <property type="match status" value="1"/>
</dbReference>
<name>A0A1V1P8P9_9BACT</name>
<proteinExistence type="inferred from homology"/>
<comment type="similarity">
    <text evidence="1">Belongs to the transglycosylase Slt family.</text>
</comment>
<dbReference type="CDD" id="cd00254">
    <property type="entry name" value="LT-like"/>
    <property type="match status" value="1"/>
</dbReference>
<sequence length="291" mass="33492">MRWIKQGKGILMVMLLIMGVSIPELWGNSLRYKLKLSGYSDQQIENIIRGYKSLRQVQHENKSSMTAKKPTYASESLISRKSQHSLVTRYMQAYVDKYHGRQKKPGNISTCESIRQGIKERFLYNKRPPKYELIEQIKRSDNSKNSPSHDYADSTIVKKVKRYLNYVEDASYLNNVKKSLILAVIKVESGFNHRAVSPKGAQGLMQLMPFTAKSLGVTNPFDPMQNIHGGTRYLSECLTKLQDIKLALAAYNAGITRVSRMSKIPPFRETQNFVKNVLRYEKMYDQIIQNL</sequence>
<dbReference type="AlphaFoldDB" id="A0A1V1P8P9"/>
<feature type="domain" description="Transglycosylase SLT" evidence="3">
    <location>
        <begin position="166"/>
        <end position="273"/>
    </location>
</feature>
<evidence type="ECO:0000313" key="5">
    <source>
        <dbReference type="Proteomes" id="UP000189670"/>
    </source>
</evidence>
<keyword evidence="2" id="KW-1133">Transmembrane helix</keyword>
<dbReference type="Pfam" id="PF01464">
    <property type="entry name" value="SLT"/>
    <property type="match status" value="1"/>
</dbReference>
<reference evidence="5" key="1">
    <citation type="submission" date="2012-11" db="EMBL/GenBank/DDBJ databases">
        <authorList>
            <person name="Lucero-Rivera Y.E."/>
            <person name="Tovar-Ramirez D."/>
        </authorList>
    </citation>
    <scope>NUCLEOTIDE SEQUENCE [LARGE SCALE GENOMIC DNA]</scope>
    <source>
        <strain evidence="5">Araruama</strain>
    </source>
</reference>
<accession>A0A1V1P8P9</accession>
<evidence type="ECO:0000256" key="1">
    <source>
        <dbReference type="ARBA" id="ARBA00007734"/>
    </source>
</evidence>